<keyword evidence="1" id="KW-0812">Transmembrane</keyword>
<keyword evidence="1" id="KW-0472">Membrane</keyword>
<gene>
    <name evidence="2" type="ORF">MTR66_07135</name>
</gene>
<name>A0ABT0BNG4_9SPHN</name>
<reference evidence="2 3" key="1">
    <citation type="submission" date="2022-04" db="EMBL/GenBank/DDBJ databases">
        <title>Identification of a novel bacterium isolated from mangrove sediments.</title>
        <authorList>
            <person name="Pan X."/>
        </authorList>
    </citation>
    <scope>NUCLEOTIDE SEQUENCE [LARGE SCALE GENOMIC DNA]</scope>
    <source>
        <strain evidence="2 3">B2638</strain>
    </source>
</reference>
<organism evidence="2 3">
    <name type="scientific">Novosphingobium beihaiensis</name>
    <dbReference type="NCBI Taxonomy" id="2930389"/>
    <lineage>
        <taxon>Bacteria</taxon>
        <taxon>Pseudomonadati</taxon>
        <taxon>Pseudomonadota</taxon>
        <taxon>Alphaproteobacteria</taxon>
        <taxon>Sphingomonadales</taxon>
        <taxon>Sphingomonadaceae</taxon>
        <taxon>Novosphingobium</taxon>
    </lineage>
</organism>
<evidence type="ECO:0000313" key="3">
    <source>
        <dbReference type="Proteomes" id="UP001202281"/>
    </source>
</evidence>
<feature type="transmembrane region" description="Helical" evidence="1">
    <location>
        <begin position="127"/>
        <end position="144"/>
    </location>
</feature>
<protein>
    <submittedName>
        <fullName evidence="2">Uncharacterized protein</fullName>
    </submittedName>
</protein>
<keyword evidence="1" id="KW-1133">Transmembrane helix</keyword>
<keyword evidence="3" id="KW-1185">Reference proteome</keyword>
<evidence type="ECO:0000256" key="1">
    <source>
        <dbReference type="SAM" id="Phobius"/>
    </source>
</evidence>
<dbReference type="Proteomes" id="UP001202281">
    <property type="component" value="Unassembled WGS sequence"/>
</dbReference>
<dbReference type="EMBL" id="JALHLG010000007">
    <property type="protein sequence ID" value="MCJ2186587.1"/>
    <property type="molecule type" value="Genomic_DNA"/>
</dbReference>
<feature type="transmembrane region" description="Helical" evidence="1">
    <location>
        <begin position="96"/>
        <end position="115"/>
    </location>
</feature>
<sequence length="158" mass="17159">MMMAQEQETQHEEAKQALATISGTKAALADDIANCPPWRHAAFGGMFALLIGAISISSAVQFATIPVIIMLIILIKRSDERRNGVFVHGYRRGKTLAVTLAYLVVLVPFILLALHLRLGGFGLPAKAGLTALAFAIAVGLSLWWHRVFKRELLEDPAA</sequence>
<proteinExistence type="predicted"/>
<comment type="caution">
    <text evidence="2">The sequence shown here is derived from an EMBL/GenBank/DDBJ whole genome shotgun (WGS) entry which is preliminary data.</text>
</comment>
<dbReference type="RefSeq" id="WP_243919182.1">
    <property type="nucleotide sequence ID" value="NZ_JALHLG010000007.1"/>
</dbReference>
<feature type="transmembrane region" description="Helical" evidence="1">
    <location>
        <begin position="46"/>
        <end position="75"/>
    </location>
</feature>
<accession>A0ABT0BNG4</accession>
<evidence type="ECO:0000313" key="2">
    <source>
        <dbReference type="EMBL" id="MCJ2186587.1"/>
    </source>
</evidence>